<protein>
    <submittedName>
        <fullName evidence="1">Uncharacterized protein</fullName>
    </submittedName>
</protein>
<name>A0A0A9CDZ7_ARUDO</name>
<organism evidence="1">
    <name type="scientific">Arundo donax</name>
    <name type="common">Giant reed</name>
    <name type="synonym">Donax arundinaceus</name>
    <dbReference type="NCBI Taxonomy" id="35708"/>
    <lineage>
        <taxon>Eukaryota</taxon>
        <taxon>Viridiplantae</taxon>
        <taxon>Streptophyta</taxon>
        <taxon>Embryophyta</taxon>
        <taxon>Tracheophyta</taxon>
        <taxon>Spermatophyta</taxon>
        <taxon>Magnoliopsida</taxon>
        <taxon>Liliopsida</taxon>
        <taxon>Poales</taxon>
        <taxon>Poaceae</taxon>
        <taxon>PACMAD clade</taxon>
        <taxon>Arundinoideae</taxon>
        <taxon>Arundineae</taxon>
        <taxon>Arundo</taxon>
    </lineage>
</organism>
<reference evidence="1" key="2">
    <citation type="journal article" date="2015" name="Data Brief">
        <title>Shoot transcriptome of the giant reed, Arundo donax.</title>
        <authorList>
            <person name="Barrero R.A."/>
            <person name="Guerrero F.D."/>
            <person name="Moolhuijzen P."/>
            <person name="Goolsby J.A."/>
            <person name="Tidwell J."/>
            <person name="Bellgard S.E."/>
            <person name="Bellgard M.I."/>
        </authorList>
    </citation>
    <scope>NUCLEOTIDE SEQUENCE</scope>
    <source>
        <tissue evidence="1">Shoot tissue taken approximately 20 cm above the soil surface</tissue>
    </source>
</reference>
<evidence type="ECO:0000313" key="1">
    <source>
        <dbReference type="EMBL" id="JAD69732.1"/>
    </source>
</evidence>
<reference evidence="1" key="1">
    <citation type="submission" date="2014-09" db="EMBL/GenBank/DDBJ databases">
        <authorList>
            <person name="Magalhaes I.L.F."/>
            <person name="Oliveira U."/>
            <person name="Santos F.R."/>
            <person name="Vidigal T.H.D.A."/>
            <person name="Brescovit A.D."/>
            <person name="Santos A.J."/>
        </authorList>
    </citation>
    <scope>NUCLEOTIDE SEQUENCE</scope>
    <source>
        <tissue evidence="1">Shoot tissue taken approximately 20 cm above the soil surface</tissue>
    </source>
</reference>
<dbReference type="AlphaFoldDB" id="A0A0A9CDZ7"/>
<proteinExistence type="predicted"/>
<dbReference type="EMBL" id="GBRH01228163">
    <property type="protein sequence ID" value="JAD69732.1"/>
    <property type="molecule type" value="Transcribed_RNA"/>
</dbReference>
<accession>A0A0A9CDZ7</accession>
<sequence>MVVLYLIHCIRRNCRWSS</sequence>